<dbReference type="InterPro" id="IPR005312">
    <property type="entry name" value="DUF1759"/>
</dbReference>
<dbReference type="EMBL" id="LNIX01000014">
    <property type="protein sequence ID" value="OXA46962.1"/>
    <property type="molecule type" value="Genomic_DNA"/>
</dbReference>
<dbReference type="InterPro" id="IPR041588">
    <property type="entry name" value="Integrase_H2C2"/>
</dbReference>
<dbReference type="GO" id="GO:0003676">
    <property type="term" value="F:nucleic acid binding"/>
    <property type="evidence" value="ECO:0007669"/>
    <property type="project" value="InterPro"/>
</dbReference>
<dbReference type="InterPro" id="IPR001878">
    <property type="entry name" value="Znf_CCHC"/>
</dbReference>
<dbReference type="GO" id="GO:0008270">
    <property type="term" value="F:zinc ion binding"/>
    <property type="evidence" value="ECO:0007669"/>
    <property type="project" value="InterPro"/>
</dbReference>
<dbReference type="Pfam" id="PF05380">
    <property type="entry name" value="Peptidase_A17"/>
    <property type="match status" value="2"/>
</dbReference>
<keyword evidence="4" id="KW-1185">Reference proteome</keyword>
<proteinExistence type="predicted"/>
<feature type="compositionally biased region" description="Basic residues" evidence="1">
    <location>
        <begin position="525"/>
        <end position="534"/>
    </location>
</feature>
<evidence type="ECO:0000259" key="2">
    <source>
        <dbReference type="SMART" id="SM00343"/>
    </source>
</evidence>
<organism evidence="3 4">
    <name type="scientific">Folsomia candida</name>
    <name type="common">Springtail</name>
    <dbReference type="NCBI Taxonomy" id="158441"/>
    <lineage>
        <taxon>Eukaryota</taxon>
        <taxon>Metazoa</taxon>
        <taxon>Ecdysozoa</taxon>
        <taxon>Arthropoda</taxon>
        <taxon>Hexapoda</taxon>
        <taxon>Collembola</taxon>
        <taxon>Entomobryomorpha</taxon>
        <taxon>Isotomoidea</taxon>
        <taxon>Isotomidae</taxon>
        <taxon>Proisotominae</taxon>
        <taxon>Folsomia</taxon>
    </lineage>
</organism>
<accession>A0A226DN46</accession>
<dbReference type="SMART" id="SM00343">
    <property type="entry name" value="ZnF_C2HC"/>
    <property type="match status" value="2"/>
</dbReference>
<name>A0A226DN46_FOLCA</name>
<dbReference type="PANTHER" id="PTHR47331:SF4">
    <property type="entry name" value="PEPTIDASE S1 DOMAIN-CONTAINING PROTEIN"/>
    <property type="match status" value="1"/>
</dbReference>
<evidence type="ECO:0000256" key="1">
    <source>
        <dbReference type="SAM" id="MobiDB-lite"/>
    </source>
</evidence>
<gene>
    <name evidence="3" type="ORF">Fcan01_18287</name>
</gene>
<dbReference type="InterPro" id="IPR008042">
    <property type="entry name" value="Retrotrans_Pao"/>
</dbReference>
<feature type="region of interest" description="Disordered" evidence="1">
    <location>
        <begin position="203"/>
        <end position="225"/>
    </location>
</feature>
<protein>
    <recommendedName>
        <fullName evidence="2">CCHC-type domain-containing protein</fullName>
    </recommendedName>
</protein>
<comment type="caution">
    <text evidence="3">The sequence shown here is derived from an EMBL/GenBank/DDBJ whole genome shotgun (WGS) entry which is preliminary data.</text>
</comment>
<dbReference type="InterPro" id="IPR043502">
    <property type="entry name" value="DNA/RNA_pol_sf"/>
</dbReference>
<sequence>MSHHYFSSRSEIVVCCAHITCINSRSKVAVYPFTHHYDEHNPPQTRISSPLVVGVVIHKDSKSFGAPGRWEEKNVALKRTRKERKKSICGLLSPLRTVTPGPYRSRFRVVITNCFVLLGLLVSRFKEEREQPGRPLTSIKGGGGLSSHSDYKTATIWCIKPVSGYRNRHAEYIVVYSHRTGDAARGGGGTRAFNQEELEEIILPPPREGSRSPPPQRAPKTPQAQPDMEIAREELEKQQPDQAILTRKLQTIQQLTEEAEHYAGQVLDHYVLNNMEDKFRQSRKKWREINENSVEMILRIKTAISIPSRPGSPTGSANSLTSSGGERKIKLPKCNLQKFDGKMRSWLGWWAHYEQIHNDQSLSVPDKFRSLVQSMESGTEAAEIVASFPKLPENYPKAVNMLTQKYGKKDMLVAMYMTDLAELLFNQDKRSISKFFMALQTQLQNLESIGVKSEEASQYLLPMIVKSLPKETLTTWFRSPLSKLDGSILVPPKSKLECLLEFLSDEVESEWKIEMASGEKEKKKSGQRHSPKKASQKDEIATAAGLISANQASSSCIFCGKGHLSNLCYAAQKMNYKEKESRIREKKVCFSCFKFGHRAAACKAKIQCGICNKHHYSLMCYHHPSNKNMEVNSAMKDEGHEQFGGLQSGSSSAMASQECSGTVLSRPLLVRLYDNRGGYRVARLLFDGGAHRTVVRKDTVKRLGLGSIGAFKQSKMVYRGGVTKELLHHNYQLKIGDLSGRHIRTLVAHDEEEIVGFIPRIPRGEWMQQLAQKQISIPDFHSSNPEIEVLVGNDYEGMMMTGRIESLECGVTAIQYVWGWALSGRRPVGVNTAAVSLSLVSCQASITSLWSLESLGITDPAEVKSKTEREEDTLRKFGESVTQKADGRFSVRLPWIVENPQIPDNRFIAEKRLLSGTKKLLEKNKIREYGALFKQWVEEGFIEEVSTQDDVGKKIGVHYLPHHPVFKPQSLTTPVRPVFDASCKTGRNPSLNDCLEKGPNLLELIPSLILRFREKKIGVMADIRKAFQMLEVDPVDRNYLRFLWWEDDEKRTEIKLFRHCRVVFGVNSSPFLLGAVIGTHLKTTVPEYQEVAKKVAKSLYVDNLVTSVDTVGELEELRSKSVQLLAAAKMELRQWECSECQTGPGSDYISHSVTSVLGMKWDKKEDYLFVSIPKNELPAVITRRTLLSHTQSVFDPMGYLSPATIIPKILLQESWKASKSWDEHLDEKIEKEFREWWGQIGSMEKVHIPRNIRVDDGGSIRCHLLQGKSRVTPIRPTTTIPRLELMGCVILARLMSTVVVAMSLQSVEKYFWSDSTTALAWVKRNKEWGTFVGNRVKEICKLSSPNEWSHIAGPLNPADLPSRGCSPTKLVDSRWWEGPEWLSRPQEEWPVSEEVASDEAVEKEKKIGVSLVSVEATIPWYARRYSLASRNIRLVAWILRFVSRCKRATKEAGNLSQKELWKAEKVVMSMIQSEVFSKEEWKNKAQLKIKRSEDGLLVVETKLVNSEEMSLYKFPILLPHSHEFVAQLIREEHLRHAHGGIQFLMGKLREKYWIIQSRRAIRKIVNRCVKCRRFAAKSQDVESAPLPRNRILDAVDHIIIFPGRHNLAEMYIFTDLVLTSLLLTCAIVK</sequence>
<feature type="compositionally biased region" description="Pro residues" evidence="1">
    <location>
        <begin position="203"/>
        <end position="217"/>
    </location>
</feature>
<feature type="compositionally biased region" description="Polar residues" evidence="1">
    <location>
        <begin position="311"/>
        <end position="324"/>
    </location>
</feature>
<feature type="region of interest" description="Disordered" evidence="1">
    <location>
        <begin position="306"/>
        <end position="326"/>
    </location>
</feature>
<feature type="region of interest" description="Disordered" evidence="1">
    <location>
        <begin position="517"/>
        <end position="537"/>
    </location>
</feature>
<dbReference type="Pfam" id="PF17921">
    <property type="entry name" value="Integrase_H2C2"/>
    <property type="match status" value="1"/>
</dbReference>
<evidence type="ECO:0000313" key="3">
    <source>
        <dbReference type="EMBL" id="OXA46962.1"/>
    </source>
</evidence>
<evidence type="ECO:0000313" key="4">
    <source>
        <dbReference type="Proteomes" id="UP000198287"/>
    </source>
</evidence>
<dbReference type="OrthoDB" id="416987at2759"/>
<dbReference type="Gene3D" id="1.10.340.70">
    <property type="match status" value="1"/>
</dbReference>
<dbReference type="GO" id="GO:0071897">
    <property type="term" value="P:DNA biosynthetic process"/>
    <property type="evidence" value="ECO:0007669"/>
    <property type="project" value="UniProtKB-ARBA"/>
</dbReference>
<dbReference type="PANTHER" id="PTHR47331">
    <property type="entry name" value="PHD-TYPE DOMAIN-CONTAINING PROTEIN"/>
    <property type="match status" value="1"/>
</dbReference>
<dbReference type="Proteomes" id="UP000198287">
    <property type="component" value="Unassembled WGS sequence"/>
</dbReference>
<dbReference type="STRING" id="158441.A0A226DN46"/>
<dbReference type="OMA" id="EFRIFIT"/>
<dbReference type="SUPFAM" id="SSF56672">
    <property type="entry name" value="DNA/RNA polymerases"/>
    <property type="match status" value="1"/>
</dbReference>
<reference evidence="3 4" key="1">
    <citation type="submission" date="2015-12" db="EMBL/GenBank/DDBJ databases">
        <title>The genome of Folsomia candida.</title>
        <authorList>
            <person name="Faddeeva A."/>
            <person name="Derks M.F."/>
            <person name="Anvar Y."/>
            <person name="Smit S."/>
            <person name="Van Straalen N."/>
            <person name="Roelofs D."/>
        </authorList>
    </citation>
    <scope>NUCLEOTIDE SEQUENCE [LARGE SCALE GENOMIC DNA]</scope>
    <source>
        <strain evidence="3 4">VU population</strain>
        <tissue evidence="3">Whole body</tissue>
    </source>
</reference>
<dbReference type="Pfam" id="PF03564">
    <property type="entry name" value="DUF1759"/>
    <property type="match status" value="1"/>
</dbReference>
<feature type="domain" description="CCHC-type" evidence="2">
    <location>
        <begin position="555"/>
        <end position="570"/>
    </location>
</feature>
<feature type="domain" description="CCHC-type" evidence="2">
    <location>
        <begin position="588"/>
        <end position="604"/>
    </location>
</feature>